<dbReference type="CDD" id="cd03113">
    <property type="entry name" value="CTPS_N"/>
    <property type="match status" value="1"/>
</dbReference>
<comment type="caution">
    <text evidence="11">Lacks conserved residue(s) required for the propagation of feature annotation.</text>
</comment>
<comment type="function">
    <text evidence="11">Catalyzes the ATP-dependent amination of UTP to CTP with either L-glutamine or ammonia as the source of nitrogen. Regulates intracellular CTP levels through interactions with the four ribonucleotide triphosphates.</text>
</comment>
<evidence type="ECO:0000256" key="5">
    <source>
        <dbReference type="ARBA" id="ARBA00022741"/>
    </source>
</evidence>
<feature type="binding site" evidence="11">
    <location>
        <begin position="16"/>
        <end position="21"/>
    </location>
    <ligand>
        <name>ATP</name>
        <dbReference type="ChEBI" id="CHEBI:30616"/>
    </ligand>
</feature>
<feature type="binding site" evidence="11">
    <location>
        <position position="56"/>
    </location>
    <ligand>
        <name>L-glutamine</name>
        <dbReference type="ChEBI" id="CHEBI:58359"/>
    </ligand>
</feature>
<feature type="binding site" evidence="11">
    <location>
        <position position="15"/>
    </location>
    <ligand>
        <name>UTP</name>
        <dbReference type="ChEBI" id="CHEBI:46398"/>
    </ligand>
</feature>
<comment type="catalytic activity">
    <reaction evidence="10 11">
        <text>UTP + L-glutamine + ATP + H2O = CTP + L-glutamate + ADP + phosphate + 2 H(+)</text>
        <dbReference type="Rhea" id="RHEA:26426"/>
        <dbReference type="ChEBI" id="CHEBI:15377"/>
        <dbReference type="ChEBI" id="CHEBI:15378"/>
        <dbReference type="ChEBI" id="CHEBI:29985"/>
        <dbReference type="ChEBI" id="CHEBI:30616"/>
        <dbReference type="ChEBI" id="CHEBI:37563"/>
        <dbReference type="ChEBI" id="CHEBI:43474"/>
        <dbReference type="ChEBI" id="CHEBI:46398"/>
        <dbReference type="ChEBI" id="CHEBI:58359"/>
        <dbReference type="ChEBI" id="CHEBI:456216"/>
        <dbReference type="EC" id="6.3.4.2"/>
    </reaction>
</comment>
<dbReference type="GO" id="GO:0042802">
    <property type="term" value="F:identical protein binding"/>
    <property type="evidence" value="ECO:0007669"/>
    <property type="project" value="TreeGrafter"/>
</dbReference>
<dbReference type="PANTHER" id="PTHR11550:SF0">
    <property type="entry name" value="CTP SYNTHASE-RELATED"/>
    <property type="match status" value="1"/>
</dbReference>
<evidence type="ECO:0000256" key="6">
    <source>
        <dbReference type="ARBA" id="ARBA00022840"/>
    </source>
</evidence>
<keyword evidence="6 11" id="KW-0067">ATP-binding</keyword>
<gene>
    <name evidence="11" type="primary">pyrG</name>
    <name evidence="14" type="ORF">ENH87_10070</name>
</gene>
<feature type="binding site" evidence="11">
    <location>
        <position position="73"/>
    </location>
    <ligand>
        <name>Mg(2+)</name>
        <dbReference type="ChEBI" id="CHEBI:18420"/>
    </ligand>
</feature>
<keyword evidence="4 11" id="KW-0479">Metal-binding</keyword>
<dbReference type="GO" id="GO:0019856">
    <property type="term" value="P:pyrimidine nucleobase biosynthetic process"/>
    <property type="evidence" value="ECO:0007669"/>
    <property type="project" value="TreeGrafter"/>
</dbReference>
<dbReference type="GO" id="GO:0046872">
    <property type="term" value="F:metal ion binding"/>
    <property type="evidence" value="ECO:0007669"/>
    <property type="project" value="UniProtKB-KW"/>
</dbReference>
<feature type="binding site" evidence="11">
    <location>
        <position position="15"/>
    </location>
    <ligand>
        <name>CTP</name>
        <dbReference type="ChEBI" id="CHEBI:37563"/>
        <note>allosteric inhibitor</note>
    </ligand>
</feature>
<evidence type="ECO:0000256" key="2">
    <source>
        <dbReference type="ARBA" id="ARBA00007533"/>
    </source>
</evidence>
<dbReference type="AlphaFoldDB" id="A0A831QQ25"/>
<feature type="domain" description="CTP synthase N-terminal" evidence="13">
    <location>
        <begin position="5"/>
        <end position="269"/>
    </location>
</feature>
<dbReference type="Gene3D" id="3.40.50.300">
    <property type="entry name" value="P-loop containing nucleotide triphosphate hydrolases"/>
    <property type="match status" value="1"/>
</dbReference>
<feature type="region of interest" description="Amidoligase domain" evidence="11">
    <location>
        <begin position="1"/>
        <end position="269"/>
    </location>
</feature>
<reference evidence="14" key="1">
    <citation type="journal article" date="2020" name="mSystems">
        <title>Genome- and Community-Level Interaction Insights into Carbon Utilization and Element Cycling Functions of Hydrothermarchaeota in Hydrothermal Sediment.</title>
        <authorList>
            <person name="Zhou Z."/>
            <person name="Liu Y."/>
            <person name="Xu W."/>
            <person name="Pan J."/>
            <person name="Luo Z.H."/>
            <person name="Li M."/>
        </authorList>
    </citation>
    <scope>NUCLEOTIDE SEQUENCE [LARGE SCALE GENOMIC DNA]</scope>
    <source>
        <strain evidence="14">HyVt-345</strain>
    </source>
</reference>
<evidence type="ECO:0000256" key="1">
    <source>
        <dbReference type="ARBA" id="ARBA00005171"/>
    </source>
</evidence>
<dbReference type="InterPro" id="IPR004468">
    <property type="entry name" value="CTP_synthase"/>
</dbReference>
<comment type="catalytic activity">
    <reaction evidence="11">
        <text>UTP + NH4(+) + ATP = CTP + ADP + phosphate + 2 H(+)</text>
        <dbReference type="Rhea" id="RHEA:16597"/>
        <dbReference type="ChEBI" id="CHEBI:15378"/>
        <dbReference type="ChEBI" id="CHEBI:28938"/>
        <dbReference type="ChEBI" id="CHEBI:30616"/>
        <dbReference type="ChEBI" id="CHEBI:37563"/>
        <dbReference type="ChEBI" id="CHEBI:43474"/>
        <dbReference type="ChEBI" id="CHEBI:46398"/>
        <dbReference type="ChEBI" id="CHEBI:456216"/>
    </reaction>
</comment>
<feature type="domain" description="Glutamine amidotransferase" evidence="12">
    <location>
        <begin position="305"/>
        <end position="530"/>
    </location>
</feature>
<feature type="active site" description="Nucleophile; for glutamine hydrolysis" evidence="11">
    <location>
        <position position="384"/>
    </location>
</feature>
<evidence type="ECO:0000256" key="7">
    <source>
        <dbReference type="ARBA" id="ARBA00022842"/>
    </source>
</evidence>
<dbReference type="SUPFAM" id="SSF52317">
    <property type="entry name" value="Class I glutamine amidotransferase-like"/>
    <property type="match status" value="1"/>
</dbReference>
<dbReference type="PROSITE" id="PS51273">
    <property type="entry name" value="GATASE_TYPE_1"/>
    <property type="match status" value="1"/>
</dbReference>
<dbReference type="SUPFAM" id="SSF52540">
    <property type="entry name" value="P-loop containing nucleoside triphosphate hydrolases"/>
    <property type="match status" value="1"/>
</dbReference>
<feature type="binding site" evidence="11">
    <location>
        <position position="226"/>
    </location>
    <ligand>
        <name>CTP</name>
        <dbReference type="ChEBI" id="CHEBI:37563"/>
        <note>allosteric inhibitor</note>
    </ligand>
</feature>
<feature type="binding site" evidence="11">
    <location>
        <position position="226"/>
    </location>
    <ligand>
        <name>UTP</name>
        <dbReference type="ChEBI" id="CHEBI:46398"/>
    </ligand>
</feature>
<dbReference type="FunFam" id="3.40.50.880:FF:000002">
    <property type="entry name" value="CTP synthase"/>
    <property type="match status" value="1"/>
</dbReference>
<comment type="catalytic activity">
    <reaction evidence="11">
        <text>L-glutamine + H2O = L-glutamate + NH4(+)</text>
        <dbReference type="Rhea" id="RHEA:15889"/>
        <dbReference type="ChEBI" id="CHEBI:15377"/>
        <dbReference type="ChEBI" id="CHEBI:28938"/>
        <dbReference type="ChEBI" id="CHEBI:29985"/>
        <dbReference type="ChEBI" id="CHEBI:58359"/>
    </reaction>
</comment>
<dbReference type="GO" id="GO:0003883">
    <property type="term" value="F:CTP synthase activity"/>
    <property type="evidence" value="ECO:0007669"/>
    <property type="project" value="UniProtKB-UniRule"/>
</dbReference>
<evidence type="ECO:0000313" key="14">
    <source>
        <dbReference type="EMBL" id="HEA21251.1"/>
    </source>
</evidence>
<feature type="binding site" evidence="11">
    <location>
        <begin position="150"/>
        <end position="152"/>
    </location>
    <ligand>
        <name>CTP</name>
        <dbReference type="ChEBI" id="CHEBI:37563"/>
        <note>allosteric inhibitor</note>
    </ligand>
</feature>
<feature type="binding site" evidence="11">
    <location>
        <position position="357"/>
    </location>
    <ligand>
        <name>L-glutamine</name>
        <dbReference type="ChEBI" id="CHEBI:58359"/>
    </ligand>
</feature>
<feature type="active site" evidence="11">
    <location>
        <position position="511"/>
    </location>
</feature>
<dbReference type="CDD" id="cd01746">
    <property type="entry name" value="GATase1_CTP_Synthase"/>
    <property type="match status" value="1"/>
</dbReference>
<comment type="similarity">
    <text evidence="2 11">Belongs to the CTP synthase family.</text>
</comment>
<comment type="pathway">
    <text evidence="1 11">Pyrimidine metabolism; CTP biosynthesis via de novo pathway; CTP from UDP: step 2/2.</text>
</comment>
<dbReference type="Pfam" id="PF06418">
    <property type="entry name" value="CTP_synth_N"/>
    <property type="match status" value="1"/>
</dbReference>
<feature type="binding site" evidence="11">
    <location>
        <begin position="190"/>
        <end position="195"/>
    </location>
    <ligand>
        <name>UTP</name>
        <dbReference type="ChEBI" id="CHEBI:46398"/>
    </ligand>
</feature>
<evidence type="ECO:0000256" key="11">
    <source>
        <dbReference type="HAMAP-Rule" id="MF_01227"/>
    </source>
</evidence>
<dbReference type="InterPro" id="IPR029062">
    <property type="entry name" value="Class_I_gatase-like"/>
</dbReference>
<dbReference type="GO" id="GO:0005829">
    <property type="term" value="C:cytosol"/>
    <property type="evidence" value="ECO:0007669"/>
    <property type="project" value="TreeGrafter"/>
</dbReference>
<proteinExistence type="inferred from homology"/>
<comment type="caution">
    <text evidence="14">The sequence shown here is derived from an EMBL/GenBank/DDBJ whole genome shotgun (WGS) entry which is preliminary data.</text>
</comment>
<dbReference type="GO" id="GO:0005524">
    <property type="term" value="F:ATP binding"/>
    <property type="evidence" value="ECO:0007669"/>
    <property type="project" value="UniProtKB-KW"/>
</dbReference>
<feature type="binding site" evidence="11">
    <location>
        <position position="73"/>
    </location>
    <ligand>
        <name>ATP</name>
        <dbReference type="ChEBI" id="CHEBI:30616"/>
    </ligand>
</feature>
<dbReference type="InterPro" id="IPR017926">
    <property type="entry name" value="GATASE"/>
</dbReference>
<feature type="binding site" evidence="11">
    <location>
        <position position="408"/>
    </location>
    <ligand>
        <name>L-glutamine</name>
        <dbReference type="ChEBI" id="CHEBI:58359"/>
    </ligand>
</feature>
<keyword evidence="8 11" id="KW-0315">Glutamine amidotransferase</keyword>
<dbReference type="EC" id="6.3.4.2" evidence="11"/>
<dbReference type="InterPro" id="IPR017456">
    <property type="entry name" value="CTP_synthase_N"/>
</dbReference>
<protein>
    <recommendedName>
        <fullName evidence="11">CTP synthase</fullName>
        <ecNumber evidence="11">6.3.4.2</ecNumber>
    </recommendedName>
    <alternativeName>
        <fullName evidence="11">Cytidine 5'-triphosphate synthase</fullName>
    </alternativeName>
    <alternativeName>
        <fullName evidence="11">Cytidine triphosphate synthetase</fullName>
        <shortName evidence="11">CTP synthetase</shortName>
        <shortName evidence="11">CTPS</shortName>
    </alternativeName>
    <alternativeName>
        <fullName evidence="11">UTP--ammonia ligase</fullName>
    </alternativeName>
</protein>
<dbReference type="GO" id="GO:0097268">
    <property type="term" value="C:cytoophidium"/>
    <property type="evidence" value="ECO:0007669"/>
    <property type="project" value="UniProtKB-ARBA"/>
</dbReference>
<dbReference type="PANTHER" id="PTHR11550">
    <property type="entry name" value="CTP SYNTHASE"/>
    <property type="match status" value="1"/>
</dbReference>
<organism evidence="14">
    <name type="scientific">Pricia antarctica</name>
    <dbReference type="NCBI Taxonomy" id="641691"/>
    <lineage>
        <taxon>Bacteria</taxon>
        <taxon>Pseudomonadati</taxon>
        <taxon>Bacteroidota</taxon>
        <taxon>Flavobacteriia</taxon>
        <taxon>Flavobacteriales</taxon>
        <taxon>Flavobacteriaceae</taxon>
        <taxon>Pricia</taxon>
    </lineage>
</organism>
<evidence type="ECO:0000256" key="9">
    <source>
        <dbReference type="ARBA" id="ARBA00022975"/>
    </source>
</evidence>
<dbReference type="InterPro" id="IPR033828">
    <property type="entry name" value="GATase1_CTP_Synthase"/>
</dbReference>
<feature type="binding site" evidence="11">
    <location>
        <position position="244"/>
    </location>
    <ligand>
        <name>ATP</name>
        <dbReference type="ChEBI" id="CHEBI:30616"/>
    </ligand>
</feature>
<feature type="binding site" evidence="11">
    <location>
        <begin position="190"/>
        <end position="195"/>
    </location>
    <ligand>
        <name>CTP</name>
        <dbReference type="ChEBI" id="CHEBI:37563"/>
        <note>allosteric inhibitor</note>
    </ligand>
</feature>
<dbReference type="NCBIfam" id="NF003792">
    <property type="entry name" value="PRK05380.1"/>
    <property type="match status" value="1"/>
</dbReference>
<keyword evidence="3 11" id="KW-0436">Ligase</keyword>
<dbReference type="GO" id="GO:0044210">
    <property type="term" value="P:'de novo' CTP biosynthetic process"/>
    <property type="evidence" value="ECO:0007669"/>
    <property type="project" value="UniProtKB-UniRule"/>
</dbReference>
<evidence type="ECO:0000256" key="10">
    <source>
        <dbReference type="ARBA" id="ARBA00047781"/>
    </source>
</evidence>
<dbReference type="UniPathway" id="UPA00159">
    <property type="reaction ID" value="UER00277"/>
</dbReference>
<dbReference type="InterPro" id="IPR027417">
    <property type="entry name" value="P-loop_NTPase"/>
</dbReference>
<name>A0A831QQ25_9FLAO</name>
<feature type="binding site" evidence="11">
    <location>
        <position position="466"/>
    </location>
    <ligand>
        <name>L-glutamine</name>
        <dbReference type="ChEBI" id="CHEBI:58359"/>
    </ligand>
</feature>
<dbReference type="FunFam" id="3.40.50.300:FF:000009">
    <property type="entry name" value="CTP synthase"/>
    <property type="match status" value="1"/>
</dbReference>
<dbReference type="NCBIfam" id="TIGR00337">
    <property type="entry name" value="PyrG"/>
    <property type="match status" value="1"/>
</dbReference>
<dbReference type="Pfam" id="PF00117">
    <property type="entry name" value="GATase"/>
    <property type="match status" value="1"/>
</dbReference>
<dbReference type="Proteomes" id="UP000886191">
    <property type="component" value="Unassembled WGS sequence"/>
</dbReference>
<accession>A0A831QQ25</accession>
<dbReference type="HAMAP" id="MF_01227">
    <property type="entry name" value="PyrG"/>
    <property type="match status" value="1"/>
</dbReference>
<feature type="binding site" evidence="11">
    <location>
        <begin position="385"/>
        <end position="388"/>
    </location>
    <ligand>
        <name>L-glutamine</name>
        <dbReference type="ChEBI" id="CHEBI:58359"/>
    </ligand>
</feature>
<evidence type="ECO:0000256" key="4">
    <source>
        <dbReference type="ARBA" id="ARBA00022723"/>
    </source>
</evidence>
<keyword evidence="5 11" id="KW-0547">Nucleotide-binding</keyword>
<comment type="miscellaneous">
    <text evidence="11">CTPSs have evolved a hybrid strategy for distinguishing between UTP and CTP. The overlapping regions of the product feedback inhibitory and substrate sites recognize a common feature in both compounds, the triphosphate moiety. To differentiate isosteric substrate and product pyrimidine rings, an additional pocket far from the expected kinase/ligase catalytic site, specifically recognizes the cytosine and ribose portions of the product inhibitor.</text>
</comment>
<evidence type="ECO:0000256" key="8">
    <source>
        <dbReference type="ARBA" id="ARBA00022962"/>
    </source>
</evidence>
<feature type="binding site" evidence="11">
    <location>
        <position position="143"/>
    </location>
    <ligand>
        <name>Mg(2+)</name>
        <dbReference type="ChEBI" id="CHEBI:18420"/>
    </ligand>
</feature>
<feature type="active site" evidence="11">
    <location>
        <position position="513"/>
    </location>
</feature>
<dbReference type="Gene3D" id="3.40.50.880">
    <property type="match status" value="1"/>
</dbReference>
<evidence type="ECO:0000256" key="3">
    <source>
        <dbReference type="ARBA" id="ARBA00022598"/>
    </source>
</evidence>
<sequence length="545" mass="60370">MSDTKYIFVTGGVTSSLGKGIIAASLAKLLQARGYKTTIQKLDPYINVDPGTLNPYEHGECYVTDDGAETDLDLGHYERFLNVRTSQANNVTTGRIYQSVIEKERRGEYLGKTVQVVPHITNEIKHRVQLLGNSGEYDMVITEIGGTVGDIESLPYIEAVRQLLWELGENNAIVIHLTLVPFLSAAGELKTKPTQHSVKTLMESGIKADILVCRTEHEIPSELKDKLALFCNVKREAVIQSIDASTIYDVPILMQEEGLDAVVLQKLGLPNNTETDLTQWNGFLNRHNNPKHEVNIGLIGKYVELQDSYKSILESFIHAGAANEVRVNIRSIHSEHLSEKNLVQKLSLLDGVVVAPGFGKRGIIGKIRAVQYARENKIPFLGICLGMQMAVIEYARNVLGLKDANSTEMDASTSDPVISLMEEQKDVVNLGGTMRLGAWDCELSENSLVQRVYGGVPSISERHRHRYEFNSAYKKTLEDAGLSTSGINTETGLVEIIELADHPWFIGVQYHPEYKSTVANPHPLFVGLVKAALDHKLKRTQQVSS</sequence>
<keyword evidence="7 11" id="KW-0460">Magnesium</keyword>
<dbReference type="EMBL" id="DRGL01000036">
    <property type="protein sequence ID" value="HEA21251.1"/>
    <property type="molecule type" value="Genomic_DNA"/>
</dbReference>
<comment type="activity regulation">
    <text evidence="11">Allosterically activated by GTP, when glutamine is the substrate; GTP has no effect on the reaction when ammonia is the substrate. The allosteric effector GTP functions by stabilizing the protein conformation that binds the tetrahedral intermediate(s) formed during glutamine hydrolysis. Inhibited by the product CTP, via allosteric rather than competitive inhibition.</text>
</comment>
<evidence type="ECO:0000259" key="12">
    <source>
        <dbReference type="Pfam" id="PF00117"/>
    </source>
</evidence>
<evidence type="ECO:0000259" key="13">
    <source>
        <dbReference type="Pfam" id="PF06418"/>
    </source>
</evidence>
<keyword evidence="9 11" id="KW-0665">Pyrimidine biosynthesis</keyword>
<comment type="subunit">
    <text evidence="11">Homotetramer.</text>
</comment>